<evidence type="ECO:0000256" key="4">
    <source>
        <dbReference type="ARBA" id="ARBA00023136"/>
    </source>
</evidence>
<sequence length="466" mass="48942">MDTNLPHSYSRQRLRAILIASSAATFILPFIGSAINIALPLIAAEFMTGADLVGWIPTAYLLASAIFLIPFGKVADTIGQRQIFLAGILVMAISLAGAAISPDFWVLFVMMFIAGIGSAMIYATGIALLTMNYPLNERGKVIGINTAVIYIALAAGPFIGGIVTGIFGWRAVFALAAAIAILSFIPSVKDIPTTDGNGRLAGNYDYPGSFIYAATLIFLITGLSLIPKWYGGFLTAAGTAGLITFLWWEGHVQNPIFAVRAFAGNRVFTYSNIAALINYAATFAIGFLLSFYLQGVRGFSPDFAGIILITQPAVMTGAVIFSGNLSDRVEPWIPATIGMAIVAGSLAGFALLGTETPLFVVMAILAIVGFGFGIFSSPNMNSIISALPNHAAGVASATAATMRVIGQMLSMAIAMMVFSIVIGNVEIGPTVVNELLQAIKICFSAFAILCGAGIWFSAARGNLRGR</sequence>
<feature type="transmembrane region" description="Helical" evidence="5">
    <location>
        <begin position="269"/>
        <end position="291"/>
    </location>
</feature>
<evidence type="ECO:0000256" key="5">
    <source>
        <dbReference type="SAM" id="Phobius"/>
    </source>
</evidence>
<feature type="transmembrane region" description="Helical" evidence="5">
    <location>
        <begin position="229"/>
        <end position="248"/>
    </location>
</feature>
<evidence type="ECO:0000256" key="3">
    <source>
        <dbReference type="ARBA" id="ARBA00022989"/>
    </source>
</evidence>
<dbReference type="GO" id="GO:0022857">
    <property type="term" value="F:transmembrane transporter activity"/>
    <property type="evidence" value="ECO:0007669"/>
    <property type="project" value="InterPro"/>
</dbReference>
<dbReference type="Gene3D" id="1.20.1720.10">
    <property type="entry name" value="Multidrug resistance protein D"/>
    <property type="match status" value="1"/>
</dbReference>
<gene>
    <name evidence="7" type="ORF">L0665_06855</name>
</gene>
<feature type="domain" description="Major facilitator superfamily (MFS) profile" evidence="6">
    <location>
        <begin position="17"/>
        <end position="462"/>
    </location>
</feature>
<evidence type="ECO:0000256" key="2">
    <source>
        <dbReference type="ARBA" id="ARBA00022692"/>
    </source>
</evidence>
<dbReference type="PANTHER" id="PTHR23501">
    <property type="entry name" value="MAJOR FACILITATOR SUPERFAMILY"/>
    <property type="match status" value="1"/>
</dbReference>
<proteinExistence type="predicted"/>
<dbReference type="SUPFAM" id="SSF103473">
    <property type="entry name" value="MFS general substrate transporter"/>
    <property type="match status" value="1"/>
</dbReference>
<feature type="transmembrane region" description="Helical" evidence="5">
    <location>
        <begin position="332"/>
        <end position="352"/>
    </location>
</feature>
<dbReference type="InterPro" id="IPR011701">
    <property type="entry name" value="MFS"/>
</dbReference>
<feature type="transmembrane region" description="Helical" evidence="5">
    <location>
        <begin position="83"/>
        <end position="100"/>
    </location>
</feature>
<dbReference type="Gene3D" id="1.20.1250.20">
    <property type="entry name" value="MFS general substrate transporter like domains"/>
    <property type="match status" value="1"/>
</dbReference>
<keyword evidence="4 5" id="KW-0472">Membrane</keyword>
<dbReference type="GO" id="GO:0005886">
    <property type="term" value="C:plasma membrane"/>
    <property type="evidence" value="ECO:0007669"/>
    <property type="project" value="TreeGrafter"/>
</dbReference>
<accession>A0A9Q4KPT1</accession>
<comment type="caution">
    <text evidence="7">The sequence shown here is derived from an EMBL/GenBank/DDBJ whole genome shotgun (WGS) entry which is preliminary data.</text>
</comment>
<feature type="transmembrane region" description="Helical" evidence="5">
    <location>
        <begin position="106"/>
        <end position="129"/>
    </location>
</feature>
<evidence type="ECO:0000259" key="6">
    <source>
        <dbReference type="PROSITE" id="PS50850"/>
    </source>
</evidence>
<dbReference type="EMBL" id="JAKELO010000002">
    <property type="protein sequence ID" value="MDE4908328.1"/>
    <property type="molecule type" value="Genomic_DNA"/>
</dbReference>
<comment type="subcellular location">
    <subcellularLocation>
        <location evidence="1">Membrane</location>
        <topology evidence="1">Multi-pass membrane protein</topology>
    </subcellularLocation>
</comment>
<feature type="transmembrane region" description="Helical" evidence="5">
    <location>
        <begin position="358"/>
        <end position="375"/>
    </location>
</feature>
<dbReference type="PROSITE" id="PS50850">
    <property type="entry name" value="MFS"/>
    <property type="match status" value="1"/>
</dbReference>
<feature type="transmembrane region" description="Helical" evidence="5">
    <location>
        <begin position="435"/>
        <end position="456"/>
    </location>
</feature>
<feature type="transmembrane region" description="Helical" evidence="5">
    <location>
        <begin position="404"/>
        <end position="423"/>
    </location>
</feature>
<organism evidence="7 8">
    <name type="scientific">Methanogenium marinum</name>
    <dbReference type="NCBI Taxonomy" id="348610"/>
    <lineage>
        <taxon>Archaea</taxon>
        <taxon>Methanobacteriati</taxon>
        <taxon>Methanobacteriota</taxon>
        <taxon>Stenosarchaea group</taxon>
        <taxon>Methanomicrobia</taxon>
        <taxon>Methanomicrobiales</taxon>
        <taxon>Methanomicrobiaceae</taxon>
        <taxon>Methanogenium</taxon>
    </lineage>
</organism>
<feature type="transmembrane region" description="Helical" evidence="5">
    <location>
        <begin position="303"/>
        <end position="325"/>
    </location>
</feature>
<feature type="transmembrane region" description="Helical" evidence="5">
    <location>
        <begin position="16"/>
        <end position="40"/>
    </location>
</feature>
<keyword evidence="3 5" id="KW-1133">Transmembrane helix</keyword>
<feature type="transmembrane region" description="Helical" evidence="5">
    <location>
        <begin position="206"/>
        <end position="223"/>
    </location>
</feature>
<dbReference type="InterPro" id="IPR020846">
    <property type="entry name" value="MFS_dom"/>
</dbReference>
<reference evidence="7" key="1">
    <citation type="submission" date="2022-01" db="EMBL/GenBank/DDBJ databases">
        <title>Draft genome of Methanogenium marinum DSM 15558.</title>
        <authorList>
            <person name="Chen S.-C."/>
            <person name="You Y.-T."/>
        </authorList>
    </citation>
    <scope>NUCLEOTIDE SEQUENCE</scope>
    <source>
        <strain evidence="7">DSM 15558</strain>
    </source>
</reference>
<evidence type="ECO:0000256" key="1">
    <source>
        <dbReference type="ARBA" id="ARBA00004141"/>
    </source>
</evidence>
<keyword evidence="8" id="KW-1185">Reference proteome</keyword>
<dbReference type="Pfam" id="PF07690">
    <property type="entry name" value="MFS_1"/>
    <property type="match status" value="1"/>
</dbReference>
<dbReference type="RefSeq" id="WP_274924960.1">
    <property type="nucleotide sequence ID" value="NZ_JAKELO010000002.1"/>
</dbReference>
<dbReference type="CDD" id="cd17321">
    <property type="entry name" value="MFS_MMR_MDR_like"/>
    <property type="match status" value="1"/>
</dbReference>
<dbReference type="PANTHER" id="PTHR23501:SF194">
    <property type="entry name" value="EFFLUX PUMP ANTIBIOTIC RESISTANCE PROTEIN"/>
    <property type="match status" value="1"/>
</dbReference>
<protein>
    <submittedName>
        <fullName evidence="7">MFS transporter</fullName>
    </submittedName>
</protein>
<feature type="transmembrane region" description="Helical" evidence="5">
    <location>
        <begin position="166"/>
        <end position="185"/>
    </location>
</feature>
<name>A0A9Q4KPT1_9EURY</name>
<dbReference type="InterPro" id="IPR036259">
    <property type="entry name" value="MFS_trans_sf"/>
</dbReference>
<evidence type="ECO:0000313" key="8">
    <source>
        <dbReference type="Proteomes" id="UP001143747"/>
    </source>
</evidence>
<feature type="transmembrane region" description="Helical" evidence="5">
    <location>
        <begin position="52"/>
        <end position="71"/>
    </location>
</feature>
<dbReference type="AlphaFoldDB" id="A0A9Q4KPT1"/>
<feature type="transmembrane region" description="Helical" evidence="5">
    <location>
        <begin position="141"/>
        <end position="160"/>
    </location>
</feature>
<evidence type="ECO:0000313" key="7">
    <source>
        <dbReference type="EMBL" id="MDE4908328.1"/>
    </source>
</evidence>
<keyword evidence="2 5" id="KW-0812">Transmembrane</keyword>
<dbReference type="Proteomes" id="UP001143747">
    <property type="component" value="Unassembled WGS sequence"/>
</dbReference>